<name>A0A1Y0CJH5_9BACI</name>
<dbReference type="InterPro" id="IPR036388">
    <property type="entry name" value="WH-like_DNA-bd_sf"/>
</dbReference>
<keyword evidence="9" id="KW-1185">Reference proteome</keyword>
<evidence type="ECO:0000313" key="8">
    <source>
        <dbReference type="EMBL" id="TYS55439.1"/>
    </source>
</evidence>
<evidence type="ECO:0000256" key="4">
    <source>
        <dbReference type="ARBA" id="ARBA00023163"/>
    </source>
</evidence>
<dbReference type="Gene3D" id="1.10.1740.10">
    <property type="match status" value="1"/>
</dbReference>
<dbReference type="EMBL" id="CP020880">
    <property type="protein sequence ID" value="ART75438.1"/>
    <property type="molecule type" value="Genomic_DNA"/>
</dbReference>
<sequence>MQNKDSLLYERIRKKDKTALEELYDRYEKILYSFLLKITNDHDIAEEAMQDVFIKIWQGTGIYDASKGKFRSWLFTIARNKALDIIRKQQRTQSAPIEDVEPFLQSNDSTEKETEWKEEQNVIREAVSTLSDDQKKMVHYMYFKGYTQQKIADLTGIPLGTVKGRIRLALKKLKPLLADRRGSI</sequence>
<dbReference type="GO" id="GO:0016987">
    <property type="term" value="F:sigma factor activity"/>
    <property type="evidence" value="ECO:0007669"/>
    <property type="project" value="UniProtKB-KW"/>
</dbReference>
<dbReference type="NCBIfam" id="TIGR02937">
    <property type="entry name" value="sigma70-ECF"/>
    <property type="match status" value="1"/>
</dbReference>
<dbReference type="Pfam" id="PF08281">
    <property type="entry name" value="Sigma70_r4_2"/>
    <property type="match status" value="1"/>
</dbReference>
<dbReference type="PANTHER" id="PTHR43133:SF62">
    <property type="entry name" value="RNA POLYMERASE SIGMA FACTOR SIGZ"/>
    <property type="match status" value="1"/>
</dbReference>
<dbReference type="InterPro" id="IPR013249">
    <property type="entry name" value="RNA_pol_sigma70_r4_t2"/>
</dbReference>
<dbReference type="AlphaFoldDB" id="A0A1Y0CJH5"/>
<dbReference type="KEGG" id="bhk:B4U37_04990"/>
<accession>A0A1Y0CJH5</accession>
<feature type="domain" description="RNA polymerase sigma-70 region 2" evidence="5">
    <location>
        <begin position="23"/>
        <end position="92"/>
    </location>
</feature>
<comment type="similarity">
    <text evidence="1">Belongs to the sigma-70 factor family. ECF subfamily.</text>
</comment>
<dbReference type="Proteomes" id="UP000323393">
    <property type="component" value="Unassembled WGS sequence"/>
</dbReference>
<dbReference type="GO" id="GO:0006352">
    <property type="term" value="P:DNA-templated transcription initiation"/>
    <property type="evidence" value="ECO:0007669"/>
    <property type="project" value="InterPro"/>
</dbReference>
<reference evidence="7 9" key="1">
    <citation type="submission" date="2017-04" db="EMBL/GenBank/DDBJ databases">
        <title>Complete Genome Sequence of the Bacillus horikoshii 20a strain from Cuatro Cienegas, Coahuila, Mexico.</title>
        <authorList>
            <person name="Zarza E."/>
            <person name="Alcaraz L.D."/>
            <person name="Aguilar-Salinas B."/>
            <person name="Islas A."/>
            <person name="Olmedo-Alvarez G."/>
        </authorList>
    </citation>
    <scope>NUCLEOTIDE SEQUENCE [LARGE SCALE GENOMIC DNA]</scope>
    <source>
        <strain evidence="7 9">20a</strain>
    </source>
</reference>
<dbReference type="SUPFAM" id="SSF88659">
    <property type="entry name" value="Sigma3 and sigma4 domains of RNA polymerase sigma factors"/>
    <property type="match status" value="1"/>
</dbReference>
<evidence type="ECO:0000259" key="6">
    <source>
        <dbReference type="Pfam" id="PF08281"/>
    </source>
</evidence>
<dbReference type="SUPFAM" id="SSF88946">
    <property type="entry name" value="Sigma2 domain of RNA polymerase sigma factors"/>
    <property type="match status" value="1"/>
</dbReference>
<feature type="domain" description="RNA polymerase sigma factor 70 region 4 type 2" evidence="6">
    <location>
        <begin position="122"/>
        <end position="173"/>
    </location>
</feature>
<dbReference type="PANTHER" id="PTHR43133">
    <property type="entry name" value="RNA POLYMERASE ECF-TYPE SIGMA FACTO"/>
    <property type="match status" value="1"/>
</dbReference>
<reference evidence="8 10" key="2">
    <citation type="submission" date="2019-08" db="EMBL/GenBank/DDBJ databases">
        <title>Bacillus genomes from the desert of Cuatro Cienegas, Coahuila.</title>
        <authorList>
            <person name="Olmedo-Alvarez G."/>
        </authorList>
    </citation>
    <scope>NUCLEOTIDE SEQUENCE [LARGE SCALE GENOMIC DNA]</scope>
    <source>
        <strain evidence="8 10">CH88_3T</strain>
    </source>
</reference>
<dbReference type="Proteomes" id="UP000195573">
    <property type="component" value="Chromosome"/>
</dbReference>
<dbReference type="InterPro" id="IPR013324">
    <property type="entry name" value="RNA_pol_sigma_r3/r4-like"/>
</dbReference>
<evidence type="ECO:0000256" key="2">
    <source>
        <dbReference type="ARBA" id="ARBA00023015"/>
    </source>
</evidence>
<dbReference type="EMBL" id="VTEU01000012">
    <property type="protein sequence ID" value="TYS55439.1"/>
    <property type="molecule type" value="Genomic_DNA"/>
</dbReference>
<dbReference type="GO" id="GO:0003677">
    <property type="term" value="F:DNA binding"/>
    <property type="evidence" value="ECO:0007669"/>
    <property type="project" value="InterPro"/>
</dbReference>
<dbReference type="Pfam" id="PF04542">
    <property type="entry name" value="Sigma70_r2"/>
    <property type="match status" value="1"/>
</dbReference>
<dbReference type="CDD" id="cd06171">
    <property type="entry name" value="Sigma70_r4"/>
    <property type="match status" value="1"/>
</dbReference>
<evidence type="ECO:0000256" key="3">
    <source>
        <dbReference type="ARBA" id="ARBA00023082"/>
    </source>
</evidence>
<dbReference type="InterPro" id="IPR039425">
    <property type="entry name" value="RNA_pol_sigma-70-like"/>
</dbReference>
<keyword evidence="4" id="KW-0804">Transcription</keyword>
<keyword evidence="2" id="KW-0805">Transcription regulation</keyword>
<dbReference type="InterPro" id="IPR014284">
    <property type="entry name" value="RNA_pol_sigma-70_dom"/>
</dbReference>
<dbReference type="InterPro" id="IPR013325">
    <property type="entry name" value="RNA_pol_sigma_r2"/>
</dbReference>
<evidence type="ECO:0000313" key="9">
    <source>
        <dbReference type="Proteomes" id="UP000195573"/>
    </source>
</evidence>
<evidence type="ECO:0000313" key="7">
    <source>
        <dbReference type="EMBL" id="ART75438.1"/>
    </source>
</evidence>
<gene>
    <name evidence="7" type="ORF">B4U37_04990</name>
    <name evidence="8" type="ORF">FZC74_18955</name>
</gene>
<evidence type="ECO:0000259" key="5">
    <source>
        <dbReference type="Pfam" id="PF04542"/>
    </source>
</evidence>
<evidence type="ECO:0000313" key="10">
    <source>
        <dbReference type="Proteomes" id="UP000323393"/>
    </source>
</evidence>
<dbReference type="InterPro" id="IPR007627">
    <property type="entry name" value="RNA_pol_sigma70_r2"/>
</dbReference>
<organism evidence="8 10">
    <name type="scientific">Sutcliffiella horikoshii</name>
    <dbReference type="NCBI Taxonomy" id="79883"/>
    <lineage>
        <taxon>Bacteria</taxon>
        <taxon>Bacillati</taxon>
        <taxon>Bacillota</taxon>
        <taxon>Bacilli</taxon>
        <taxon>Bacillales</taxon>
        <taxon>Bacillaceae</taxon>
        <taxon>Sutcliffiella</taxon>
    </lineage>
</organism>
<evidence type="ECO:0000256" key="1">
    <source>
        <dbReference type="ARBA" id="ARBA00010641"/>
    </source>
</evidence>
<dbReference type="Gene3D" id="1.10.10.10">
    <property type="entry name" value="Winged helix-like DNA-binding domain superfamily/Winged helix DNA-binding domain"/>
    <property type="match status" value="1"/>
</dbReference>
<protein>
    <submittedName>
        <fullName evidence="8">RNA polymerase sigma factor</fullName>
    </submittedName>
    <submittedName>
        <fullName evidence="7">RNA polymerase subunit sigma-70</fullName>
    </submittedName>
</protein>
<dbReference type="RefSeq" id="WP_088017356.1">
    <property type="nucleotide sequence ID" value="NZ_CP020880.1"/>
</dbReference>
<keyword evidence="3" id="KW-0731">Sigma factor</keyword>
<dbReference type="GeneID" id="96737784"/>
<proteinExistence type="inferred from homology"/>